<dbReference type="Gene3D" id="2.40.160.20">
    <property type="match status" value="1"/>
</dbReference>
<dbReference type="EMBL" id="CP039704">
    <property type="protein sequence ID" value="QCI79165.1"/>
    <property type="molecule type" value="Genomic_DNA"/>
</dbReference>
<protein>
    <submittedName>
        <fullName evidence="2">Porin family protein</fullName>
    </submittedName>
</protein>
<dbReference type="AlphaFoldDB" id="A0A4D7C629"/>
<accession>A0A4D7C629</accession>
<dbReference type="Proteomes" id="UP000298714">
    <property type="component" value="Chromosome"/>
</dbReference>
<sequence length="147" mass="15747">MTANGGLGSTRFNQSDGDNDSSNISGAYGGGIGYRWDTEGTFRYRAELEYSHVSANELLFSNAGIDLRENLVLANTIAEFNTKAWVKPYAGFGIGWGGSAHRPPATATVSRWWTSKIHPPTHSSIRSSAASPSRRAGALSSSRTHAI</sequence>
<gene>
    <name evidence="2" type="ORF">E6W36_05165</name>
</gene>
<evidence type="ECO:0000313" key="2">
    <source>
        <dbReference type="EMBL" id="QCI79165.1"/>
    </source>
</evidence>
<proteinExistence type="predicted"/>
<dbReference type="InterPro" id="IPR011250">
    <property type="entry name" value="OMP/PagP_B-barrel"/>
</dbReference>
<evidence type="ECO:0000313" key="3">
    <source>
        <dbReference type="Proteomes" id="UP000298714"/>
    </source>
</evidence>
<organism evidence="2 3">
    <name type="scientific">Hankyongella ginsenosidimutans</name>
    <dbReference type="NCBI Taxonomy" id="1763828"/>
    <lineage>
        <taxon>Bacteria</taxon>
        <taxon>Pseudomonadati</taxon>
        <taxon>Pseudomonadota</taxon>
        <taxon>Alphaproteobacteria</taxon>
        <taxon>Sphingomonadales</taxon>
        <taxon>Sphingomonadaceae</taxon>
        <taxon>Hankyongella</taxon>
    </lineage>
</organism>
<feature type="compositionally biased region" description="Low complexity" evidence="1">
    <location>
        <begin position="123"/>
        <end position="147"/>
    </location>
</feature>
<feature type="region of interest" description="Disordered" evidence="1">
    <location>
        <begin position="1"/>
        <end position="21"/>
    </location>
</feature>
<evidence type="ECO:0000256" key="1">
    <source>
        <dbReference type="SAM" id="MobiDB-lite"/>
    </source>
</evidence>
<keyword evidence="3" id="KW-1185">Reference proteome</keyword>
<dbReference type="KEGG" id="hgn:E6W36_05165"/>
<dbReference type="SUPFAM" id="SSF56925">
    <property type="entry name" value="OMPA-like"/>
    <property type="match status" value="1"/>
</dbReference>
<feature type="region of interest" description="Disordered" evidence="1">
    <location>
        <begin position="120"/>
        <end position="147"/>
    </location>
</feature>
<reference evidence="3" key="1">
    <citation type="submission" date="2019-04" db="EMBL/GenBank/DDBJ databases">
        <title>Complete genome sequence of Sphingomonas sp. W1-2-3.</title>
        <authorList>
            <person name="Im W.T."/>
        </authorList>
    </citation>
    <scope>NUCLEOTIDE SEQUENCE [LARGE SCALE GENOMIC DNA]</scope>
    <source>
        <strain evidence="3">W1-2-3</strain>
    </source>
</reference>
<name>A0A4D7C629_9SPHN</name>